<evidence type="ECO:0000259" key="1">
    <source>
        <dbReference type="Pfam" id="PF13556"/>
    </source>
</evidence>
<accession>A0A2V4NPU9</accession>
<name>A0A2V4NPU9_9ACTN</name>
<organism evidence="3 4">
    <name type="scientific">Streptomyces tateyamensis</name>
    <dbReference type="NCBI Taxonomy" id="565073"/>
    <lineage>
        <taxon>Bacteria</taxon>
        <taxon>Bacillati</taxon>
        <taxon>Actinomycetota</taxon>
        <taxon>Actinomycetes</taxon>
        <taxon>Kitasatosporales</taxon>
        <taxon>Streptomycetaceae</taxon>
        <taxon>Streptomyces</taxon>
    </lineage>
</organism>
<evidence type="ECO:0000259" key="2">
    <source>
        <dbReference type="Pfam" id="PF14361"/>
    </source>
</evidence>
<dbReference type="InterPro" id="IPR025751">
    <property type="entry name" value="RsbRD_N_dom"/>
</dbReference>
<keyword evidence="4" id="KW-1185">Reference proteome</keyword>
<feature type="domain" description="PucR C-terminal helix-turn-helix" evidence="1">
    <location>
        <begin position="389"/>
        <end position="447"/>
    </location>
</feature>
<dbReference type="Pfam" id="PF14361">
    <property type="entry name" value="RsbRD_N"/>
    <property type="match status" value="1"/>
</dbReference>
<dbReference type="PANTHER" id="PTHR33744">
    <property type="entry name" value="CARBOHYDRATE DIACID REGULATOR"/>
    <property type="match status" value="1"/>
</dbReference>
<gene>
    <name evidence="3" type="ORF">C7C46_03855</name>
</gene>
<dbReference type="Pfam" id="PF13556">
    <property type="entry name" value="HTH_30"/>
    <property type="match status" value="1"/>
</dbReference>
<dbReference type="PANTHER" id="PTHR33744:SF1">
    <property type="entry name" value="DNA-BINDING TRANSCRIPTIONAL ACTIVATOR ADER"/>
    <property type="match status" value="1"/>
</dbReference>
<evidence type="ECO:0000313" key="3">
    <source>
        <dbReference type="EMBL" id="PYC87658.1"/>
    </source>
</evidence>
<evidence type="ECO:0000313" key="4">
    <source>
        <dbReference type="Proteomes" id="UP000248039"/>
    </source>
</evidence>
<feature type="domain" description="RsbT co-antagonist protein RsbRD N-terminal" evidence="2">
    <location>
        <begin position="64"/>
        <end position="203"/>
    </location>
</feature>
<comment type="caution">
    <text evidence="3">The sequence shown here is derived from an EMBL/GenBank/DDBJ whole genome shotgun (WGS) entry which is preliminary data.</text>
</comment>
<dbReference type="Proteomes" id="UP000248039">
    <property type="component" value="Unassembled WGS sequence"/>
</dbReference>
<reference evidence="3 4" key="1">
    <citation type="submission" date="2018-03" db="EMBL/GenBank/DDBJ databases">
        <title>Bioinformatic expansion and discovery of thiopeptide antibiotics.</title>
        <authorList>
            <person name="Schwalen C.J."/>
            <person name="Hudson G.A."/>
            <person name="Mitchell D.A."/>
        </authorList>
    </citation>
    <scope>NUCLEOTIDE SEQUENCE [LARGE SCALE GENOMIC DNA]</scope>
    <source>
        <strain evidence="3 4">ATCC 21389</strain>
    </source>
</reference>
<dbReference type="AlphaFoldDB" id="A0A2V4NPU9"/>
<dbReference type="EMBL" id="PYBW01000012">
    <property type="protein sequence ID" value="PYC87658.1"/>
    <property type="molecule type" value="Genomic_DNA"/>
</dbReference>
<dbReference type="InterPro" id="IPR042070">
    <property type="entry name" value="PucR_C-HTH_sf"/>
</dbReference>
<proteinExistence type="predicted"/>
<sequence length="459" mass="48116">MAAPRADAPGQRSQTFARWIVIAPKAALGASAAGAAGAGANGVGADPPRCGGSPLHRRLLADLPSLVPAVMTRLLDQLPVYAALPPEQVRGEITRATEQAIRHFVEVLRTGDLPDRTLLEAISESAAQRADEGVPLEAVVGAYHLGAEECTTRILAAAAPGDLPDVLRAQHLLLGYLRLVSCAVATGYVRERQAALGEEQVARQALLSRLLAGGDPWAAADRAGIALPPCYLVLSLAIGAHPDELRPEVNRSVAAHRKVRRLRHELERQSRGVPLAALSEEGGLALLPHETPVAELGAADWARLSQLVEQLTRICGAPLVVAVAAAAPGEVAGAARLAGEIRQVAQGAGCGPGLYRLDDVLLEYQLSRPSPARDGLAALLAPLVGRPELLGTLRAFHAAGFDRRRAAGQLNVHPNTVDYRLRKAAALTGLDPGRTGDLPVLRAALAAHDAADREHGRFG</sequence>
<dbReference type="Gene3D" id="1.10.10.2840">
    <property type="entry name" value="PucR C-terminal helix-turn-helix domain"/>
    <property type="match status" value="1"/>
</dbReference>
<dbReference type="OrthoDB" id="4571023at2"/>
<protein>
    <submittedName>
        <fullName evidence="3">PucR family transcriptional regulator</fullName>
    </submittedName>
</protein>
<dbReference type="InterPro" id="IPR025736">
    <property type="entry name" value="PucR_C-HTH_dom"/>
</dbReference>
<dbReference type="InterPro" id="IPR051448">
    <property type="entry name" value="CdaR-like_regulators"/>
</dbReference>